<comment type="caution">
    <text evidence="4">The sequence shown here is derived from an EMBL/GenBank/DDBJ whole genome shotgun (WGS) entry which is preliminary data.</text>
</comment>
<dbReference type="RefSeq" id="WP_136630280.1">
    <property type="nucleotide sequence ID" value="NZ_BGZI01000015.1"/>
</dbReference>
<comment type="catalytic activity">
    <reaction evidence="1">
        <text>5-amino-6-(5-phospho-D-ribosylamino)uracil + H2O = 5,6-diaminouracil + D-ribose 5-phosphate</text>
        <dbReference type="Rhea" id="RHEA:55020"/>
        <dbReference type="ChEBI" id="CHEBI:15377"/>
        <dbReference type="ChEBI" id="CHEBI:46252"/>
        <dbReference type="ChEBI" id="CHEBI:58453"/>
        <dbReference type="ChEBI" id="CHEBI:78346"/>
    </reaction>
</comment>
<dbReference type="Pfam" id="PF08719">
    <property type="entry name" value="NADAR"/>
    <property type="match status" value="1"/>
</dbReference>
<evidence type="ECO:0000256" key="2">
    <source>
        <dbReference type="ARBA" id="ARBA00000751"/>
    </source>
</evidence>
<dbReference type="AlphaFoldDB" id="A0A5M3Q0E6"/>
<reference evidence="4 5" key="1">
    <citation type="journal article" date="2019" name="J. Gen. Appl. Microbiol.">
        <title>Aerobic degradation of cis-dichloroethene by the marine bacterium Marinobacter salsuginis strain 5N-3.</title>
        <authorList>
            <person name="Inoue Y."/>
            <person name="Fukunaga Y."/>
            <person name="Katsumata H."/>
            <person name="Ohji S."/>
            <person name="Hosoyama A."/>
            <person name="Mori K."/>
            <person name="Ando K."/>
        </authorList>
    </citation>
    <scope>NUCLEOTIDE SEQUENCE [LARGE SCALE GENOMIC DNA]</scope>
    <source>
        <strain evidence="4 5">NBRC 109114</strain>
    </source>
</reference>
<dbReference type="InterPro" id="IPR012816">
    <property type="entry name" value="NADAR"/>
</dbReference>
<dbReference type="CDD" id="cd15457">
    <property type="entry name" value="NADAR"/>
    <property type="match status" value="1"/>
</dbReference>
<feature type="domain" description="NADAR" evidence="3">
    <location>
        <begin position="9"/>
        <end position="158"/>
    </location>
</feature>
<evidence type="ECO:0000313" key="5">
    <source>
        <dbReference type="Proteomes" id="UP000387223"/>
    </source>
</evidence>
<dbReference type="NCBIfam" id="TIGR02464">
    <property type="entry name" value="ribofla_fusion"/>
    <property type="match status" value="1"/>
</dbReference>
<dbReference type="EMBL" id="BGZI01000015">
    <property type="protein sequence ID" value="GBO88653.1"/>
    <property type="molecule type" value="Genomic_DNA"/>
</dbReference>
<comment type="catalytic activity">
    <reaction evidence="2">
        <text>2,5-diamino-6-hydroxy-4-(5-phosphoribosylamino)-pyrimidine + H2O = 2,5,6-triamino-4-hydroxypyrimidine + D-ribose 5-phosphate</text>
        <dbReference type="Rhea" id="RHEA:23436"/>
        <dbReference type="ChEBI" id="CHEBI:15377"/>
        <dbReference type="ChEBI" id="CHEBI:58614"/>
        <dbReference type="ChEBI" id="CHEBI:78346"/>
        <dbReference type="ChEBI" id="CHEBI:137796"/>
    </reaction>
</comment>
<dbReference type="Gene3D" id="1.10.357.40">
    <property type="entry name" value="YbiA-like"/>
    <property type="match status" value="1"/>
</dbReference>
<gene>
    <name evidence="4" type="ORF">MSSD14B_23210</name>
</gene>
<dbReference type="Proteomes" id="UP000387223">
    <property type="component" value="Unassembled WGS sequence"/>
</dbReference>
<evidence type="ECO:0000256" key="1">
    <source>
        <dbReference type="ARBA" id="ARBA00000022"/>
    </source>
</evidence>
<organism evidence="4 5">
    <name type="scientific">Marinobacter salsuginis</name>
    <dbReference type="NCBI Taxonomy" id="418719"/>
    <lineage>
        <taxon>Bacteria</taxon>
        <taxon>Pseudomonadati</taxon>
        <taxon>Pseudomonadota</taxon>
        <taxon>Gammaproteobacteria</taxon>
        <taxon>Pseudomonadales</taxon>
        <taxon>Marinobacteraceae</taxon>
        <taxon>Marinobacter</taxon>
    </lineage>
</organism>
<dbReference type="InterPro" id="IPR037238">
    <property type="entry name" value="YbiA-like_sf"/>
</dbReference>
<evidence type="ECO:0000313" key="4">
    <source>
        <dbReference type="EMBL" id="GBO88653.1"/>
    </source>
</evidence>
<proteinExistence type="predicted"/>
<protein>
    <recommendedName>
        <fullName evidence="3">NADAR domain-containing protein</fullName>
    </recommendedName>
</protein>
<evidence type="ECO:0000259" key="3">
    <source>
        <dbReference type="Pfam" id="PF08719"/>
    </source>
</evidence>
<sequence length="206" mass="23570">MKTTADFVFFWGNKDPFSNWHPSPFRYKGNSFSHVEQFMMFGKAQLFGDRSVAEEILNTRDPRKCKALGREVRGFVEKTWDQECEKIVGIGCREKFLQNPDLLRELLATGDRMIVEASPYDRIWGIGLKADHPDAIYPERWRGDNRLGKVISEVRSFLINNYIHQSLPERAHEAMKQALSEISLDSASSVLALDNEEIHEPGPSPG</sequence>
<dbReference type="SUPFAM" id="SSF143990">
    <property type="entry name" value="YbiA-like"/>
    <property type="match status" value="1"/>
</dbReference>
<accession>A0A5M3Q0E6</accession>
<name>A0A5M3Q0E6_9GAMM</name>